<dbReference type="OrthoDB" id="9796919at2"/>
<dbReference type="Gene3D" id="3.40.630.30">
    <property type="match status" value="1"/>
</dbReference>
<evidence type="ECO:0000313" key="2">
    <source>
        <dbReference type="EMBL" id="QCP52693.1"/>
    </source>
</evidence>
<protein>
    <submittedName>
        <fullName evidence="2">GNAT family N-acetyltransferase</fullName>
    </submittedName>
</protein>
<evidence type="ECO:0000259" key="1">
    <source>
        <dbReference type="PROSITE" id="PS51186"/>
    </source>
</evidence>
<keyword evidence="3" id="KW-1185">Reference proteome</keyword>
<dbReference type="Proteomes" id="UP000298656">
    <property type="component" value="Chromosome 2"/>
</dbReference>
<dbReference type="SUPFAM" id="SSF55729">
    <property type="entry name" value="Acyl-CoA N-acyltransferases (Nat)"/>
    <property type="match status" value="1"/>
</dbReference>
<proteinExistence type="predicted"/>
<dbReference type="GO" id="GO:0016747">
    <property type="term" value="F:acyltransferase activity, transferring groups other than amino-acyl groups"/>
    <property type="evidence" value="ECO:0007669"/>
    <property type="project" value="InterPro"/>
</dbReference>
<dbReference type="InterPro" id="IPR000182">
    <property type="entry name" value="GNAT_dom"/>
</dbReference>
<organism evidence="2 3">
    <name type="scientific">Trinickia violacea</name>
    <dbReference type="NCBI Taxonomy" id="2571746"/>
    <lineage>
        <taxon>Bacteria</taxon>
        <taxon>Pseudomonadati</taxon>
        <taxon>Pseudomonadota</taxon>
        <taxon>Betaproteobacteria</taxon>
        <taxon>Burkholderiales</taxon>
        <taxon>Burkholderiaceae</taxon>
        <taxon>Trinickia</taxon>
    </lineage>
</organism>
<dbReference type="InterPro" id="IPR013653">
    <property type="entry name" value="GCN5-like_dom"/>
</dbReference>
<reference evidence="2 3" key="1">
    <citation type="submission" date="2019-05" db="EMBL/GenBank/DDBJ databases">
        <title>Burkholderia sp. DHOD12, isolated from subtropical forest soil.</title>
        <authorList>
            <person name="Gao Z.-H."/>
            <person name="Qiu L.-H."/>
        </authorList>
    </citation>
    <scope>NUCLEOTIDE SEQUENCE [LARGE SCALE GENOMIC DNA]</scope>
    <source>
        <strain evidence="2 3">DHOD12</strain>
    </source>
</reference>
<dbReference type="KEGG" id="tvl:FAZ95_26470"/>
<dbReference type="AlphaFoldDB" id="A0A4P8IYP3"/>
<gene>
    <name evidence="2" type="ORF">FAZ95_26470</name>
</gene>
<name>A0A4P8IYP3_9BURK</name>
<dbReference type="PROSITE" id="PS51186">
    <property type="entry name" value="GNAT"/>
    <property type="match status" value="1"/>
</dbReference>
<dbReference type="CDD" id="cd04301">
    <property type="entry name" value="NAT_SF"/>
    <property type="match status" value="1"/>
</dbReference>
<dbReference type="Pfam" id="PF08445">
    <property type="entry name" value="FR47"/>
    <property type="match status" value="1"/>
</dbReference>
<sequence length="80" mass="9036">MRIDGYVEISAVCVDDEYRGKGLAGRLINILRRDIEARGDTPFLHVISGNQAAIGLYERLGFELRQAFRLNIVKRADSSR</sequence>
<accession>A0A4P8IYP3</accession>
<evidence type="ECO:0000313" key="3">
    <source>
        <dbReference type="Proteomes" id="UP000298656"/>
    </source>
</evidence>
<dbReference type="InterPro" id="IPR016181">
    <property type="entry name" value="Acyl_CoA_acyltransferase"/>
</dbReference>
<keyword evidence="2" id="KW-0808">Transferase</keyword>
<dbReference type="EMBL" id="CP040078">
    <property type="protein sequence ID" value="QCP52693.1"/>
    <property type="molecule type" value="Genomic_DNA"/>
</dbReference>
<feature type="domain" description="N-acetyltransferase" evidence="1">
    <location>
        <begin position="1"/>
        <end position="80"/>
    </location>
</feature>